<evidence type="ECO:0000313" key="4">
    <source>
        <dbReference type="Proteomes" id="UP000237682"/>
    </source>
</evidence>
<evidence type="ECO:0000313" key="3">
    <source>
        <dbReference type="EMBL" id="PRH86333.1"/>
    </source>
</evidence>
<keyword evidence="4" id="KW-1185">Reference proteome</keyword>
<dbReference type="GO" id="GO:0005886">
    <property type="term" value="C:plasma membrane"/>
    <property type="evidence" value="ECO:0007669"/>
    <property type="project" value="TreeGrafter"/>
</dbReference>
<protein>
    <recommendedName>
        <fullName evidence="5">Capsule biosynthesis protein</fullName>
    </recommendedName>
</protein>
<keyword evidence="1" id="KW-0175">Coiled coil</keyword>
<feature type="coiled-coil region" evidence="1">
    <location>
        <begin position="198"/>
        <end position="289"/>
    </location>
</feature>
<name>A0A2S9QAF6_9HYPH</name>
<feature type="transmembrane region" description="Helical" evidence="2">
    <location>
        <begin position="359"/>
        <end position="381"/>
    </location>
</feature>
<dbReference type="PANTHER" id="PTHR32309">
    <property type="entry name" value="TYROSINE-PROTEIN KINASE"/>
    <property type="match status" value="1"/>
</dbReference>
<keyword evidence="2" id="KW-0812">Transmembrane</keyword>
<dbReference type="Proteomes" id="UP000237682">
    <property type="component" value="Unassembled WGS sequence"/>
</dbReference>
<evidence type="ECO:0000256" key="1">
    <source>
        <dbReference type="SAM" id="Coils"/>
    </source>
</evidence>
<dbReference type="EMBL" id="PUEJ01000006">
    <property type="protein sequence ID" value="PRH86333.1"/>
    <property type="molecule type" value="Genomic_DNA"/>
</dbReference>
<organism evidence="3 4">
    <name type="scientific">Labrys okinawensis</name>
    <dbReference type="NCBI Taxonomy" id="346911"/>
    <lineage>
        <taxon>Bacteria</taxon>
        <taxon>Pseudomonadati</taxon>
        <taxon>Pseudomonadota</taxon>
        <taxon>Alphaproteobacteria</taxon>
        <taxon>Hyphomicrobiales</taxon>
        <taxon>Xanthobacteraceae</taxon>
        <taxon>Labrys</taxon>
    </lineage>
</organism>
<reference evidence="3 4" key="1">
    <citation type="submission" date="2018-02" db="EMBL/GenBank/DDBJ databases">
        <title>Whole genome sequencing of endophytic bacterium.</title>
        <authorList>
            <person name="Eedara R."/>
            <person name="Podile A.R."/>
        </authorList>
    </citation>
    <scope>NUCLEOTIDE SEQUENCE [LARGE SCALE GENOMIC DNA]</scope>
    <source>
        <strain evidence="3 4">RP1T</strain>
    </source>
</reference>
<comment type="caution">
    <text evidence="3">The sequence shown here is derived from an EMBL/GenBank/DDBJ whole genome shotgun (WGS) entry which is preliminary data.</text>
</comment>
<keyword evidence="2" id="KW-1133">Transmembrane helix</keyword>
<proteinExistence type="predicted"/>
<dbReference type="InterPro" id="IPR050445">
    <property type="entry name" value="Bact_polysacc_biosynth/exp"/>
</dbReference>
<evidence type="ECO:0008006" key="5">
    <source>
        <dbReference type="Google" id="ProtNLM"/>
    </source>
</evidence>
<accession>A0A2S9QAF6</accession>
<evidence type="ECO:0000256" key="2">
    <source>
        <dbReference type="SAM" id="Phobius"/>
    </source>
</evidence>
<gene>
    <name evidence="3" type="ORF">C5L14_19080</name>
</gene>
<keyword evidence="2" id="KW-0472">Membrane</keyword>
<dbReference type="AlphaFoldDB" id="A0A2S9QAF6"/>
<dbReference type="GO" id="GO:0004713">
    <property type="term" value="F:protein tyrosine kinase activity"/>
    <property type="evidence" value="ECO:0007669"/>
    <property type="project" value="TreeGrafter"/>
</dbReference>
<dbReference type="PANTHER" id="PTHR32309:SF13">
    <property type="entry name" value="FERRIC ENTEROBACTIN TRANSPORT PROTEIN FEPE"/>
    <property type="match status" value="1"/>
</dbReference>
<feature type="transmembrane region" description="Helical" evidence="2">
    <location>
        <begin position="31"/>
        <end position="51"/>
    </location>
</feature>
<sequence>MSHTAALPPPGAQQRAKSSPGLIRDYLRRRLLWLTVVIAPTVAAVIYYGLWATPRYVSEAEFIVRGLSSSRLTGLDALFKTFGIARTVDDTNIVQSYILSRDAVKQLQSDIDIKAIFSDPRADLFSRFPRFWESDSFEGLYAHYAWRVKVIQDTTRGISTVHAEAFQAEDAQRIASQVLTLAERLVNRLNERAQADATRSAEEEVQRAEQRVLDAQAELTKFRNAATLVDPSKSSTSALDTITTLTRDLVQAQAQIQQLQQTSPSTPQIAVLQARVEALKARIETERGKLAGNDESLAVKVSAYERLTLNRDLADKSLAAATLSLESVRSKARRQQIYIEKIAQPNLPDEPMEPRRLRLIITVLMTALMSYAVIWILSVGAKEKAQ</sequence>